<dbReference type="InterPro" id="IPR013320">
    <property type="entry name" value="ConA-like_dom_sf"/>
</dbReference>
<dbReference type="Proteomes" id="UP000032180">
    <property type="component" value="Chromosome 10"/>
</dbReference>
<dbReference type="eggNOG" id="ENOG502QURN">
    <property type="taxonomic scope" value="Eukaryota"/>
</dbReference>
<dbReference type="Pfam" id="PF00722">
    <property type="entry name" value="Glyco_hydro_16"/>
    <property type="match status" value="1"/>
</dbReference>
<feature type="signal peptide" evidence="4">
    <location>
        <begin position="1"/>
        <end position="30"/>
    </location>
</feature>
<sequence length="213" mass="22672">MAITSSWSGPQQLVIISSAVLMMMSSWAAAAVDLSPAAFDVAYTPLFGGDNLVRSPDGRTVHLKLDRFTGSGFVSKSAYHHGFFSASIKLPDDYTAGVVVAFYLSNGDVEARRAGLGAAGHVYGNGSTSRGREERYLLPLDPTAAFHSYAIAWSPAAVLFYIDGAPIHRRLPGQAHVRGTARPGRPTAAGTRWTTPTRPATTWIGFECGLTSP</sequence>
<dbReference type="PROSITE" id="PS51762">
    <property type="entry name" value="GH16_2"/>
    <property type="match status" value="1"/>
</dbReference>
<dbReference type="EnsemblPlants" id="LPERR10G15480.1">
    <property type="protein sequence ID" value="LPERR10G15480.1"/>
    <property type="gene ID" value="LPERR10G15480"/>
</dbReference>
<dbReference type="Gene3D" id="2.60.120.200">
    <property type="match status" value="1"/>
</dbReference>
<dbReference type="GO" id="GO:0004553">
    <property type="term" value="F:hydrolase activity, hydrolyzing O-glycosyl compounds"/>
    <property type="evidence" value="ECO:0007669"/>
    <property type="project" value="InterPro"/>
</dbReference>
<feature type="region of interest" description="Disordered" evidence="3">
    <location>
        <begin position="177"/>
        <end position="196"/>
    </location>
</feature>
<reference evidence="7" key="2">
    <citation type="submission" date="2013-12" db="EMBL/GenBank/DDBJ databases">
        <authorList>
            <person name="Yu Y."/>
            <person name="Lee S."/>
            <person name="de Baynast K."/>
            <person name="Wissotski M."/>
            <person name="Liu L."/>
            <person name="Talag J."/>
            <person name="Goicoechea J."/>
            <person name="Angelova A."/>
            <person name="Jetty R."/>
            <person name="Kudrna D."/>
            <person name="Golser W."/>
            <person name="Rivera L."/>
            <person name="Zhang J."/>
            <person name="Wing R."/>
        </authorList>
    </citation>
    <scope>NUCLEOTIDE SEQUENCE</scope>
</reference>
<dbReference type="STRING" id="77586.A0A0D9XMW4"/>
<dbReference type="Gramene" id="LPERR10G15480.1">
    <property type="protein sequence ID" value="LPERR10G15480.1"/>
    <property type="gene ID" value="LPERR10G15480"/>
</dbReference>
<keyword evidence="4" id="KW-0732">Signal</keyword>
<name>A0A0D9XMW4_9ORYZ</name>
<proteinExistence type="predicted"/>
<evidence type="ECO:0000313" key="7">
    <source>
        <dbReference type="Proteomes" id="UP000032180"/>
    </source>
</evidence>
<evidence type="ECO:0000256" key="2">
    <source>
        <dbReference type="ARBA" id="ARBA00023295"/>
    </source>
</evidence>
<dbReference type="HOGENOM" id="CLU_048041_3_0_1"/>
<feature type="domain" description="GH16" evidence="5">
    <location>
        <begin position="25"/>
        <end position="213"/>
    </location>
</feature>
<keyword evidence="1" id="KW-0378">Hydrolase</keyword>
<dbReference type="PANTHER" id="PTHR31062">
    <property type="entry name" value="XYLOGLUCAN ENDOTRANSGLUCOSYLASE/HYDROLASE PROTEIN 8-RELATED"/>
    <property type="match status" value="1"/>
</dbReference>
<dbReference type="InterPro" id="IPR000757">
    <property type="entry name" value="Beta-glucanase-like"/>
</dbReference>
<evidence type="ECO:0000313" key="6">
    <source>
        <dbReference type="EnsemblPlants" id="LPERR10G15480.1"/>
    </source>
</evidence>
<evidence type="ECO:0000256" key="3">
    <source>
        <dbReference type="SAM" id="MobiDB-lite"/>
    </source>
</evidence>
<organism evidence="6 7">
    <name type="scientific">Leersia perrieri</name>
    <dbReference type="NCBI Taxonomy" id="77586"/>
    <lineage>
        <taxon>Eukaryota</taxon>
        <taxon>Viridiplantae</taxon>
        <taxon>Streptophyta</taxon>
        <taxon>Embryophyta</taxon>
        <taxon>Tracheophyta</taxon>
        <taxon>Spermatophyta</taxon>
        <taxon>Magnoliopsida</taxon>
        <taxon>Liliopsida</taxon>
        <taxon>Poales</taxon>
        <taxon>Poaceae</taxon>
        <taxon>BOP clade</taxon>
        <taxon>Oryzoideae</taxon>
        <taxon>Oryzeae</taxon>
        <taxon>Oryzinae</taxon>
        <taxon>Leersia</taxon>
    </lineage>
</organism>
<dbReference type="AlphaFoldDB" id="A0A0D9XMW4"/>
<protein>
    <recommendedName>
        <fullName evidence="5">GH16 domain-containing protein</fullName>
    </recommendedName>
</protein>
<dbReference type="SUPFAM" id="SSF49899">
    <property type="entry name" value="Concanavalin A-like lectins/glucanases"/>
    <property type="match status" value="1"/>
</dbReference>
<reference evidence="6 7" key="1">
    <citation type="submission" date="2012-08" db="EMBL/GenBank/DDBJ databases">
        <title>Oryza genome evolution.</title>
        <authorList>
            <person name="Wing R.A."/>
        </authorList>
    </citation>
    <scope>NUCLEOTIDE SEQUENCE</scope>
</reference>
<evidence type="ECO:0000256" key="4">
    <source>
        <dbReference type="SAM" id="SignalP"/>
    </source>
</evidence>
<feature type="compositionally biased region" description="Low complexity" evidence="3">
    <location>
        <begin position="184"/>
        <end position="196"/>
    </location>
</feature>
<dbReference type="GO" id="GO:0005975">
    <property type="term" value="P:carbohydrate metabolic process"/>
    <property type="evidence" value="ECO:0007669"/>
    <property type="project" value="InterPro"/>
</dbReference>
<evidence type="ECO:0000256" key="1">
    <source>
        <dbReference type="ARBA" id="ARBA00022801"/>
    </source>
</evidence>
<accession>A0A0D9XMW4</accession>
<dbReference type="InterPro" id="IPR044791">
    <property type="entry name" value="Beta-glucanase/XTH"/>
</dbReference>
<reference evidence="6" key="3">
    <citation type="submission" date="2015-04" db="UniProtKB">
        <authorList>
            <consortium name="EnsemblPlants"/>
        </authorList>
    </citation>
    <scope>IDENTIFICATION</scope>
</reference>
<keyword evidence="2" id="KW-0326">Glycosidase</keyword>
<feature type="chain" id="PRO_5002350227" description="GH16 domain-containing protein" evidence="4">
    <location>
        <begin position="31"/>
        <end position="213"/>
    </location>
</feature>
<evidence type="ECO:0000259" key="5">
    <source>
        <dbReference type="PROSITE" id="PS51762"/>
    </source>
</evidence>
<keyword evidence="7" id="KW-1185">Reference proteome</keyword>